<keyword evidence="8" id="KW-1185">Reference proteome</keyword>
<dbReference type="PRINTS" id="PR00455">
    <property type="entry name" value="HTHTETR"/>
</dbReference>
<dbReference type="AlphaFoldDB" id="A0A090EEN4"/>
<reference evidence="8" key="2">
    <citation type="submission" date="2014-08" db="EMBL/GenBank/DDBJ databases">
        <authorList>
            <person name="Moulin L."/>
        </authorList>
    </citation>
    <scope>NUCLEOTIDE SEQUENCE [LARGE SCALE GENOMIC DNA]</scope>
</reference>
<keyword evidence="1" id="KW-0805">Transcription regulation</keyword>
<evidence type="ECO:0000313" key="6">
    <source>
        <dbReference type="EMBL" id="CDX26311.1"/>
    </source>
</evidence>
<dbReference type="InterPro" id="IPR001647">
    <property type="entry name" value="HTH_TetR"/>
</dbReference>
<evidence type="ECO:0000313" key="8">
    <source>
        <dbReference type="Proteomes" id="UP000045285"/>
    </source>
</evidence>
<proteinExistence type="predicted"/>
<evidence type="ECO:0000259" key="5">
    <source>
        <dbReference type="PROSITE" id="PS50977"/>
    </source>
</evidence>
<evidence type="ECO:0000256" key="2">
    <source>
        <dbReference type="ARBA" id="ARBA00023125"/>
    </source>
</evidence>
<dbReference type="PANTHER" id="PTHR30055:SF234">
    <property type="entry name" value="HTH-TYPE TRANSCRIPTIONAL REGULATOR BETI"/>
    <property type="match status" value="1"/>
</dbReference>
<keyword evidence="2 4" id="KW-0238">DNA-binding</keyword>
<gene>
    <name evidence="6" type="ORF">MPL3356_60334</name>
    <name evidence="7" type="ORF">MPLDJ20_120637</name>
</gene>
<dbReference type="Pfam" id="PF14246">
    <property type="entry name" value="TetR_C_7"/>
    <property type="match status" value="1"/>
</dbReference>
<evidence type="ECO:0000256" key="3">
    <source>
        <dbReference type="ARBA" id="ARBA00023163"/>
    </source>
</evidence>
<dbReference type="EMBL" id="CCMZ01000056">
    <property type="protein sequence ID" value="CDX26311.1"/>
    <property type="molecule type" value="Genomic_DNA"/>
</dbReference>
<name>A0A090EEN4_MESPL</name>
<dbReference type="InterPro" id="IPR009057">
    <property type="entry name" value="Homeodomain-like_sf"/>
</dbReference>
<dbReference type="Proteomes" id="UP000046373">
    <property type="component" value="Unassembled WGS sequence"/>
</dbReference>
<evidence type="ECO:0000256" key="1">
    <source>
        <dbReference type="ARBA" id="ARBA00023015"/>
    </source>
</evidence>
<evidence type="ECO:0000313" key="7">
    <source>
        <dbReference type="EMBL" id="CDX29803.1"/>
    </source>
</evidence>
<evidence type="ECO:0000313" key="9">
    <source>
        <dbReference type="Proteomes" id="UP000046373"/>
    </source>
</evidence>
<dbReference type="GO" id="GO:0003700">
    <property type="term" value="F:DNA-binding transcription factor activity"/>
    <property type="evidence" value="ECO:0007669"/>
    <property type="project" value="TreeGrafter"/>
</dbReference>
<keyword evidence="3" id="KW-0804">Transcription</keyword>
<dbReference type="Pfam" id="PF00440">
    <property type="entry name" value="TetR_N"/>
    <property type="match status" value="1"/>
</dbReference>
<dbReference type="SUPFAM" id="SSF46689">
    <property type="entry name" value="Homeodomain-like"/>
    <property type="match status" value="1"/>
</dbReference>
<evidence type="ECO:0000256" key="4">
    <source>
        <dbReference type="PROSITE-ProRule" id="PRU00335"/>
    </source>
</evidence>
<feature type="DNA-binding region" description="H-T-H motif" evidence="4">
    <location>
        <begin position="59"/>
        <end position="78"/>
    </location>
</feature>
<accession>A0A090EEN4</accession>
<feature type="domain" description="HTH tetR-type" evidence="5">
    <location>
        <begin position="37"/>
        <end position="96"/>
    </location>
</feature>
<dbReference type="GO" id="GO:0000976">
    <property type="term" value="F:transcription cis-regulatory region binding"/>
    <property type="evidence" value="ECO:0007669"/>
    <property type="project" value="TreeGrafter"/>
</dbReference>
<dbReference type="InterPro" id="IPR039536">
    <property type="entry name" value="TetR_C_Proteobacteria"/>
</dbReference>
<dbReference type="Proteomes" id="UP000045285">
    <property type="component" value="Unassembled WGS sequence"/>
</dbReference>
<protein>
    <submittedName>
        <fullName evidence="6">Transcriptional regulator, TetR family</fullName>
    </submittedName>
</protein>
<dbReference type="Gene3D" id="1.10.10.60">
    <property type="entry name" value="Homeodomain-like"/>
    <property type="match status" value="1"/>
</dbReference>
<dbReference type="PROSITE" id="PS50977">
    <property type="entry name" value="HTH_TETR_2"/>
    <property type="match status" value="1"/>
</dbReference>
<dbReference type="EMBL" id="CCNB01000004">
    <property type="protein sequence ID" value="CDX29803.1"/>
    <property type="molecule type" value="Genomic_DNA"/>
</dbReference>
<dbReference type="PANTHER" id="PTHR30055">
    <property type="entry name" value="HTH-TYPE TRANSCRIPTIONAL REGULATOR RUTR"/>
    <property type="match status" value="1"/>
</dbReference>
<dbReference type="InterPro" id="IPR050109">
    <property type="entry name" value="HTH-type_TetR-like_transc_reg"/>
</dbReference>
<reference evidence="6 9" key="1">
    <citation type="submission" date="2014-08" db="EMBL/GenBank/DDBJ databases">
        <authorList>
            <person name="Moulin Lionel"/>
        </authorList>
    </citation>
    <scope>NUCLEOTIDE SEQUENCE [LARGE SCALE GENOMIC DNA]</scope>
</reference>
<organism evidence="6 8">
    <name type="scientific">Mesorhizobium plurifarium</name>
    <dbReference type="NCBI Taxonomy" id="69974"/>
    <lineage>
        <taxon>Bacteria</taxon>
        <taxon>Pseudomonadati</taxon>
        <taxon>Pseudomonadota</taxon>
        <taxon>Alphaproteobacteria</taxon>
        <taxon>Hyphomicrobiales</taxon>
        <taxon>Phyllobacteriaceae</taxon>
        <taxon>Mesorhizobium</taxon>
    </lineage>
</organism>
<dbReference type="STRING" id="69974.MPLDJ20_120637"/>
<sequence>MRNKPNRNVRYASGATEETGKIVLQAGADIDTSETLTERQQAVLDAALRLLVEEGDNLTMTAVARRASCSKETLYKWFGDRDGLLTATVQWQASKVRVTPVDRKGLDLASLTASLERFAFDWLKVISSDTSIALNRVAVGHAGSGKDDLGAIVLQNGRFALARRLKPVLEVGRQAGLLDFEDAETAFRTFFGLVGRDVQIRLLLGDRVELTEATIGGDARRATQQFLALFGANNRLQSL</sequence>
<dbReference type="Gene3D" id="1.10.357.10">
    <property type="entry name" value="Tetracycline Repressor, domain 2"/>
    <property type="match status" value="1"/>
</dbReference>